<gene>
    <name evidence="1" type="ORF">M513_14250</name>
</gene>
<dbReference type="Proteomes" id="UP000030764">
    <property type="component" value="Unassembled WGS sequence"/>
</dbReference>
<sequence length="49" mass="5251">TGRLALAKRKAQSARFRETARVNPQLVTFGLLAVGKPEDAVDEQPVASS</sequence>
<name>A0A085LIS7_9BILA</name>
<reference evidence="1 2" key="1">
    <citation type="journal article" date="2014" name="Nat. Genet.">
        <title>Genome and transcriptome of the porcine whipworm Trichuris suis.</title>
        <authorList>
            <person name="Jex A.R."/>
            <person name="Nejsum P."/>
            <person name="Schwarz E.M."/>
            <person name="Hu L."/>
            <person name="Young N.D."/>
            <person name="Hall R.S."/>
            <person name="Korhonen P.K."/>
            <person name="Liao S."/>
            <person name="Thamsborg S."/>
            <person name="Xia J."/>
            <person name="Xu P."/>
            <person name="Wang S."/>
            <person name="Scheerlinck J.P."/>
            <person name="Hofmann A."/>
            <person name="Sternberg P.W."/>
            <person name="Wang J."/>
            <person name="Gasser R.B."/>
        </authorList>
    </citation>
    <scope>NUCLEOTIDE SEQUENCE [LARGE SCALE GENOMIC DNA]</scope>
    <source>
        <strain evidence="1">DCEP-RM93M</strain>
    </source>
</reference>
<protein>
    <submittedName>
        <fullName evidence="1">Uncharacterized protein</fullName>
    </submittedName>
</protein>
<accession>A0A085LIS7</accession>
<dbReference type="AlphaFoldDB" id="A0A085LIS7"/>
<evidence type="ECO:0000313" key="1">
    <source>
        <dbReference type="EMBL" id="KFD44873.1"/>
    </source>
</evidence>
<dbReference type="EMBL" id="KL364262">
    <property type="protein sequence ID" value="KFD44873.1"/>
    <property type="molecule type" value="Genomic_DNA"/>
</dbReference>
<proteinExistence type="predicted"/>
<organism evidence="1 2">
    <name type="scientific">Trichuris suis</name>
    <name type="common">pig whipworm</name>
    <dbReference type="NCBI Taxonomy" id="68888"/>
    <lineage>
        <taxon>Eukaryota</taxon>
        <taxon>Metazoa</taxon>
        <taxon>Ecdysozoa</taxon>
        <taxon>Nematoda</taxon>
        <taxon>Enoplea</taxon>
        <taxon>Dorylaimia</taxon>
        <taxon>Trichinellida</taxon>
        <taxon>Trichuridae</taxon>
        <taxon>Trichuris</taxon>
    </lineage>
</organism>
<evidence type="ECO:0000313" key="2">
    <source>
        <dbReference type="Proteomes" id="UP000030764"/>
    </source>
</evidence>
<feature type="non-terminal residue" evidence="1">
    <location>
        <position position="1"/>
    </location>
</feature>
<keyword evidence="2" id="KW-1185">Reference proteome</keyword>